<dbReference type="AlphaFoldDB" id="A0A6M3M175"/>
<evidence type="ECO:0008006" key="3">
    <source>
        <dbReference type="Google" id="ProtNLM"/>
    </source>
</evidence>
<reference evidence="1" key="1">
    <citation type="submission" date="2020-03" db="EMBL/GenBank/DDBJ databases">
        <title>The deep terrestrial virosphere.</title>
        <authorList>
            <person name="Holmfeldt K."/>
            <person name="Nilsson E."/>
            <person name="Simone D."/>
            <person name="Lopez-Fernandez M."/>
            <person name="Wu X."/>
            <person name="de Brujin I."/>
            <person name="Lundin D."/>
            <person name="Andersson A."/>
            <person name="Bertilsson S."/>
            <person name="Dopson M."/>
        </authorList>
    </citation>
    <scope>NUCLEOTIDE SEQUENCE</scope>
    <source>
        <strain evidence="1">MM171A01696</strain>
        <strain evidence="2">MM171B01444</strain>
    </source>
</reference>
<protein>
    <recommendedName>
        <fullName evidence="3">Tail protein</fullName>
    </recommendedName>
</protein>
<name>A0A6M3M175_9ZZZZ</name>
<dbReference type="InterPro" id="IPR053745">
    <property type="entry name" value="Viral_Tail_Comp_sf"/>
</dbReference>
<evidence type="ECO:0000313" key="2">
    <source>
        <dbReference type="EMBL" id="QJB02129.1"/>
    </source>
</evidence>
<organism evidence="1">
    <name type="scientific">viral metagenome</name>
    <dbReference type="NCBI Taxonomy" id="1070528"/>
    <lineage>
        <taxon>unclassified sequences</taxon>
        <taxon>metagenomes</taxon>
        <taxon>organismal metagenomes</taxon>
    </lineage>
</organism>
<evidence type="ECO:0000313" key="1">
    <source>
        <dbReference type="EMBL" id="QJA98598.1"/>
    </source>
</evidence>
<dbReference type="EMBL" id="MT143593">
    <property type="protein sequence ID" value="QJA98598.1"/>
    <property type="molecule type" value="Genomic_DNA"/>
</dbReference>
<sequence>MISNNEIQEALTTKLQAETLVLAELSDTNEIREDQWQGTTFSYPAIRINMIRNHPLENSDCNQTNISVGFIVFSEDASSMQADRIAGIIQDELHDKPFSQGSLLIALRTDDLIPATRSNMRTWKSEVLMNGIVSG</sequence>
<dbReference type="Gene3D" id="3.30.2000.30">
    <property type="match status" value="1"/>
</dbReference>
<gene>
    <name evidence="1" type="ORF">MM171A01696_0008</name>
    <name evidence="2" type="ORF">MM171B01444_0008</name>
</gene>
<dbReference type="EMBL" id="MT143760">
    <property type="protein sequence ID" value="QJB02129.1"/>
    <property type="molecule type" value="Genomic_DNA"/>
</dbReference>
<accession>A0A6M3M175</accession>
<proteinExistence type="predicted"/>